<feature type="transmembrane region" description="Helical" evidence="7">
    <location>
        <begin position="291"/>
        <end position="309"/>
    </location>
</feature>
<feature type="transmembrane region" description="Helical" evidence="7">
    <location>
        <begin position="315"/>
        <end position="338"/>
    </location>
</feature>
<dbReference type="RefSeq" id="WP_131236422.1">
    <property type="nucleotide sequence ID" value="NZ_SJTH01000005.1"/>
</dbReference>
<dbReference type="EMBL" id="SJTH01000005">
    <property type="protein sequence ID" value="TCJ05305.1"/>
    <property type="molecule type" value="Genomic_DNA"/>
</dbReference>
<feature type="transmembrane region" description="Helical" evidence="7">
    <location>
        <begin position="168"/>
        <end position="187"/>
    </location>
</feature>
<dbReference type="SUPFAM" id="SSF103473">
    <property type="entry name" value="MFS general substrate transporter"/>
    <property type="match status" value="1"/>
</dbReference>
<feature type="transmembrane region" description="Helical" evidence="7">
    <location>
        <begin position="98"/>
        <end position="118"/>
    </location>
</feature>
<evidence type="ECO:0000256" key="1">
    <source>
        <dbReference type="ARBA" id="ARBA00004651"/>
    </source>
</evidence>
<comment type="subcellular location">
    <subcellularLocation>
        <location evidence="1">Cell membrane</location>
        <topology evidence="1">Multi-pass membrane protein</topology>
    </subcellularLocation>
</comment>
<feature type="transmembrane region" description="Helical" evidence="7">
    <location>
        <begin position="380"/>
        <end position="400"/>
    </location>
</feature>
<dbReference type="CDD" id="cd06173">
    <property type="entry name" value="MFS_MefA_like"/>
    <property type="match status" value="1"/>
</dbReference>
<evidence type="ECO:0000256" key="6">
    <source>
        <dbReference type="ARBA" id="ARBA00023136"/>
    </source>
</evidence>
<keyword evidence="4 7" id="KW-0812">Transmembrane</keyword>
<dbReference type="PANTHER" id="PTHR43266:SF9">
    <property type="entry name" value="PERMEASE, MAJOR FACILITATOR SUPERFAMILY-RELATED"/>
    <property type="match status" value="1"/>
</dbReference>
<evidence type="ECO:0000256" key="4">
    <source>
        <dbReference type="ARBA" id="ARBA00022692"/>
    </source>
</evidence>
<feature type="transmembrane region" description="Helical" evidence="7">
    <location>
        <begin position="139"/>
        <end position="162"/>
    </location>
</feature>
<keyword evidence="9" id="KW-1185">Reference proteome</keyword>
<keyword evidence="5 7" id="KW-1133">Transmembrane helix</keyword>
<feature type="transmembrane region" description="Helical" evidence="7">
    <location>
        <begin position="225"/>
        <end position="248"/>
    </location>
</feature>
<dbReference type="OrthoDB" id="9775268at2"/>
<keyword evidence="3" id="KW-1003">Cell membrane</keyword>
<dbReference type="Proteomes" id="UP000293846">
    <property type="component" value="Unassembled WGS sequence"/>
</dbReference>
<dbReference type="Gene3D" id="1.20.1250.20">
    <property type="entry name" value="MFS general substrate transporter like domains"/>
    <property type="match status" value="1"/>
</dbReference>
<accession>A0A4R1B5A1</accession>
<evidence type="ECO:0000256" key="5">
    <source>
        <dbReference type="ARBA" id="ARBA00022989"/>
    </source>
</evidence>
<feature type="transmembrane region" description="Helical" evidence="7">
    <location>
        <begin position="260"/>
        <end position="279"/>
    </location>
</feature>
<sequence length="419" mass="45548">MKERTLFQKDFTLLIIGQIISLFGNSILRFSLSLYILDETGSAAAFGSILAVSMIPTILLSPFGGVLADRVNRRNIMICLDIITSFVCIFFLTQLGSNQIVCIVAGVMIVLSIIQSMYQPAVQSSIPVLVDSHHLLQANGVVVQVNALANFLGPIIGGMLYGFLDLKVIVIVSAIAFFISSLLEVFIRIPFIKQASNGKVINTVIVDLKLALTFISKDNPVLFKILLVVASINLFFSSMIMIGLPYIIKVQLGLSSQLYGFAESFLAIGSIAAGLTIGLVGKKYSIHNSHVFIILGGLMLLPIAFVSGLQIQPMIAYSVICISTFLCLASVGIFTIFAQTFIQTETPNEMLGKVSAVVATIVMCSYPIGQSLYGVLFDRFSDQVFVIVLFAIFVEVLLGFMTKRYLTKLQGKSMSAINE</sequence>
<organism evidence="8 9">
    <name type="scientific">Cytobacillus praedii</name>
    <dbReference type="NCBI Taxonomy" id="1742358"/>
    <lineage>
        <taxon>Bacteria</taxon>
        <taxon>Bacillati</taxon>
        <taxon>Bacillota</taxon>
        <taxon>Bacilli</taxon>
        <taxon>Bacillales</taxon>
        <taxon>Bacillaceae</taxon>
        <taxon>Cytobacillus</taxon>
    </lineage>
</organism>
<gene>
    <name evidence="8" type="ORF">E0Y62_06495</name>
</gene>
<keyword evidence="6 7" id="KW-0472">Membrane</keyword>
<comment type="caution">
    <text evidence="8">The sequence shown here is derived from an EMBL/GenBank/DDBJ whole genome shotgun (WGS) entry which is preliminary data.</text>
</comment>
<evidence type="ECO:0000313" key="8">
    <source>
        <dbReference type="EMBL" id="TCJ05305.1"/>
    </source>
</evidence>
<evidence type="ECO:0000256" key="3">
    <source>
        <dbReference type="ARBA" id="ARBA00022475"/>
    </source>
</evidence>
<dbReference type="GO" id="GO:0022857">
    <property type="term" value="F:transmembrane transporter activity"/>
    <property type="evidence" value="ECO:0007669"/>
    <property type="project" value="InterPro"/>
</dbReference>
<dbReference type="GO" id="GO:0005886">
    <property type="term" value="C:plasma membrane"/>
    <property type="evidence" value="ECO:0007669"/>
    <property type="project" value="UniProtKB-SubCell"/>
</dbReference>
<reference evidence="8 9" key="1">
    <citation type="submission" date="2019-03" db="EMBL/GenBank/DDBJ databases">
        <authorList>
            <person name="Jensen L."/>
            <person name="Storgaard J."/>
            <person name="Sulaj E."/>
            <person name="Schramm A."/>
            <person name="Marshall I.P.G."/>
        </authorList>
    </citation>
    <scope>NUCLEOTIDE SEQUENCE [LARGE SCALE GENOMIC DNA]</scope>
    <source>
        <strain evidence="8 9">2017H2G3</strain>
    </source>
</reference>
<evidence type="ECO:0000256" key="2">
    <source>
        <dbReference type="ARBA" id="ARBA00022448"/>
    </source>
</evidence>
<dbReference type="STRING" id="1742358.GCA_001439605_02054"/>
<dbReference type="AlphaFoldDB" id="A0A4R1B5A1"/>
<keyword evidence="2" id="KW-0813">Transport</keyword>
<feature type="transmembrane region" description="Helical" evidence="7">
    <location>
        <begin position="75"/>
        <end position="92"/>
    </location>
</feature>
<evidence type="ECO:0000313" key="9">
    <source>
        <dbReference type="Proteomes" id="UP000293846"/>
    </source>
</evidence>
<protein>
    <submittedName>
        <fullName evidence="8">MFS transporter</fullName>
    </submittedName>
</protein>
<dbReference type="InterPro" id="IPR036259">
    <property type="entry name" value="MFS_trans_sf"/>
</dbReference>
<dbReference type="PANTHER" id="PTHR43266">
    <property type="entry name" value="MACROLIDE-EFFLUX PROTEIN"/>
    <property type="match status" value="1"/>
</dbReference>
<dbReference type="InterPro" id="IPR011701">
    <property type="entry name" value="MFS"/>
</dbReference>
<evidence type="ECO:0000256" key="7">
    <source>
        <dbReference type="SAM" id="Phobius"/>
    </source>
</evidence>
<feature type="transmembrane region" description="Helical" evidence="7">
    <location>
        <begin position="12"/>
        <end position="37"/>
    </location>
</feature>
<name>A0A4R1B5A1_9BACI</name>
<feature type="transmembrane region" description="Helical" evidence="7">
    <location>
        <begin position="43"/>
        <end position="68"/>
    </location>
</feature>
<dbReference type="Pfam" id="PF07690">
    <property type="entry name" value="MFS_1"/>
    <property type="match status" value="1"/>
</dbReference>
<proteinExistence type="predicted"/>
<feature type="transmembrane region" description="Helical" evidence="7">
    <location>
        <begin position="350"/>
        <end position="368"/>
    </location>
</feature>